<keyword evidence="3" id="KW-0378">Hydrolase</keyword>
<sequence>MSRARLSLHSAVGRLDSLARSHSSKALPLYKQLKRRGDDIDSQLSAELLSILTALESLPVQTDCDKLKARLARRWRMSVPDVDAAFENTESFHFLKHLCNIAKLLPSYEEARPRLEESRRARSEAGILTEQKARWMPADAKKVLEQLRRAAAEKNRGGDGQDDQVEPRHGNYEQAVSHDGDNLADDSASSIEYPRRWADDEGGPSPDFSELNWDDAPNPTVSSPRTPPRAIPPGNDPHITTSALSSPSFVAPAPELSTAPAPPIRSPHLNIRIRASRLSGSVHPLAAAEQEHQAAGVSQPNTPVKRKMPEPGEQSQAAKRRSVVVDGGKDETEPGMPTAEEKLNATASLRPGRKVNDAAINYILAFLSAPFAGWEAVNSLNLKPGCVSAFPPYRADSVLLPLNLDNSHWVLLVCTRSAKTLELYDPLPSAGSTLPQAIIVMRRRFSYDVDVLTRFCPKQPNLVDCGIFVLASAFYVVLGMPLPNIIDADAWRHALTCLINGHFPPPEPSAISKRTVVNFVAANQSPTDLYNALADARDVVTEQANRCSTAQTWRELALLHSLLRAALGRVDDLGVQEGELHNDAEQLRKIEQALSHITLARRGRMGWADGGLADNLQETAAELRQVKRRRVVLKELAGNIEGWGAMIGRASKDAARAVQSVMERAEEAAARL</sequence>
<dbReference type="Gene3D" id="3.40.395.10">
    <property type="entry name" value="Adenoviral Proteinase, Chain A"/>
    <property type="match status" value="1"/>
</dbReference>
<evidence type="ECO:0000256" key="4">
    <source>
        <dbReference type="SAM" id="MobiDB-lite"/>
    </source>
</evidence>
<evidence type="ECO:0000313" key="7">
    <source>
        <dbReference type="Proteomes" id="UP001521116"/>
    </source>
</evidence>
<proteinExistence type="inferred from homology"/>
<dbReference type="SUPFAM" id="SSF54001">
    <property type="entry name" value="Cysteine proteinases"/>
    <property type="match status" value="1"/>
</dbReference>
<feature type="compositionally biased region" description="Pro residues" evidence="4">
    <location>
        <begin position="225"/>
        <end position="235"/>
    </location>
</feature>
<gene>
    <name evidence="6" type="ORF">SLS56_011845</name>
</gene>
<comment type="similarity">
    <text evidence="1">Belongs to the peptidase C48 family.</text>
</comment>
<feature type="region of interest" description="Disordered" evidence="4">
    <location>
        <begin position="195"/>
        <end position="264"/>
    </location>
</feature>
<dbReference type="PROSITE" id="PS50600">
    <property type="entry name" value="ULP_PROTEASE"/>
    <property type="match status" value="1"/>
</dbReference>
<feature type="compositionally biased region" description="Polar residues" evidence="4">
    <location>
        <begin position="238"/>
        <end position="248"/>
    </location>
</feature>
<keyword evidence="2" id="KW-0645">Protease</keyword>
<comment type="caution">
    <text evidence="6">The sequence shown here is derived from an EMBL/GenBank/DDBJ whole genome shotgun (WGS) entry which is preliminary data.</text>
</comment>
<evidence type="ECO:0000256" key="3">
    <source>
        <dbReference type="ARBA" id="ARBA00022801"/>
    </source>
</evidence>
<dbReference type="EMBL" id="JAJVDC020000319">
    <property type="protein sequence ID" value="KAL1615355.1"/>
    <property type="molecule type" value="Genomic_DNA"/>
</dbReference>
<evidence type="ECO:0000259" key="5">
    <source>
        <dbReference type="PROSITE" id="PS50600"/>
    </source>
</evidence>
<organism evidence="6 7">
    <name type="scientific">Neofusicoccum ribis</name>
    <dbReference type="NCBI Taxonomy" id="45134"/>
    <lineage>
        <taxon>Eukaryota</taxon>
        <taxon>Fungi</taxon>
        <taxon>Dikarya</taxon>
        <taxon>Ascomycota</taxon>
        <taxon>Pezizomycotina</taxon>
        <taxon>Dothideomycetes</taxon>
        <taxon>Dothideomycetes incertae sedis</taxon>
        <taxon>Botryosphaeriales</taxon>
        <taxon>Botryosphaeriaceae</taxon>
        <taxon>Neofusicoccum</taxon>
    </lineage>
</organism>
<accession>A0ABR3SB55</accession>
<feature type="region of interest" description="Disordered" evidence="4">
    <location>
        <begin position="290"/>
        <end position="340"/>
    </location>
</feature>
<evidence type="ECO:0000256" key="2">
    <source>
        <dbReference type="ARBA" id="ARBA00022670"/>
    </source>
</evidence>
<protein>
    <recommendedName>
        <fullName evidence="5">Ubiquitin-like protease family profile domain-containing protein</fullName>
    </recommendedName>
</protein>
<dbReference type="InterPro" id="IPR038765">
    <property type="entry name" value="Papain-like_cys_pep_sf"/>
</dbReference>
<name>A0ABR3SB55_9PEZI</name>
<dbReference type="Pfam" id="PF02902">
    <property type="entry name" value="Peptidase_C48"/>
    <property type="match status" value="1"/>
</dbReference>
<feature type="domain" description="Ubiquitin-like protease family profile" evidence="5">
    <location>
        <begin position="339"/>
        <end position="476"/>
    </location>
</feature>
<reference evidence="6 7" key="1">
    <citation type="submission" date="2024-02" db="EMBL/GenBank/DDBJ databases">
        <title>De novo assembly and annotation of 12 fungi associated with fruit tree decline syndrome in Ontario, Canada.</title>
        <authorList>
            <person name="Sulman M."/>
            <person name="Ellouze W."/>
            <person name="Ilyukhin E."/>
        </authorList>
    </citation>
    <scope>NUCLEOTIDE SEQUENCE [LARGE SCALE GENOMIC DNA]</scope>
    <source>
        <strain evidence="6 7">M1-105</strain>
    </source>
</reference>
<keyword evidence="7" id="KW-1185">Reference proteome</keyword>
<dbReference type="Proteomes" id="UP001521116">
    <property type="component" value="Unassembled WGS sequence"/>
</dbReference>
<dbReference type="InterPro" id="IPR003653">
    <property type="entry name" value="Peptidase_C48_C"/>
</dbReference>
<evidence type="ECO:0000256" key="1">
    <source>
        <dbReference type="ARBA" id="ARBA00005234"/>
    </source>
</evidence>
<evidence type="ECO:0000313" key="6">
    <source>
        <dbReference type="EMBL" id="KAL1615355.1"/>
    </source>
</evidence>